<keyword evidence="5" id="KW-1133">Transmembrane helix</keyword>
<evidence type="ECO:0000259" key="6">
    <source>
        <dbReference type="PROSITE" id="PS51891"/>
    </source>
</evidence>
<evidence type="ECO:0000256" key="4">
    <source>
        <dbReference type="ARBA" id="ARBA00023239"/>
    </source>
</evidence>
<feature type="transmembrane region" description="Helical" evidence="5">
    <location>
        <begin position="6"/>
        <end position="24"/>
    </location>
</feature>
<dbReference type="SUPFAM" id="SSF51316">
    <property type="entry name" value="Mss4-like"/>
    <property type="match status" value="1"/>
</dbReference>
<dbReference type="InterPro" id="IPR006913">
    <property type="entry name" value="CENP-V/GFA"/>
</dbReference>
<keyword evidence="2" id="KW-0479">Metal-binding</keyword>
<keyword evidence="3" id="KW-0862">Zinc</keyword>
<proteinExistence type="inferred from homology"/>
<comment type="caution">
    <text evidence="7">The sequence shown here is derived from an EMBL/GenBank/DDBJ whole genome shotgun (WGS) entry which is preliminary data.</text>
</comment>
<name>A0A8H7TD65_9HELO</name>
<feature type="transmembrane region" description="Helical" evidence="5">
    <location>
        <begin position="469"/>
        <end position="491"/>
    </location>
</feature>
<dbReference type="AlphaFoldDB" id="A0A8H7TD65"/>
<evidence type="ECO:0000313" key="7">
    <source>
        <dbReference type="EMBL" id="KAG4416975.1"/>
    </source>
</evidence>
<keyword evidence="8" id="KW-1185">Reference proteome</keyword>
<dbReference type="PROSITE" id="PS51891">
    <property type="entry name" value="CENP_V_GFA"/>
    <property type="match status" value="1"/>
</dbReference>
<feature type="transmembrane region" description="Helical" evidence="5">
    <location>
        <begin position="31"/>
        <end position="54"/>
    </location>
</feature>
<keyword evidence="4" id="KW-0456">Lyase</keyword>
<dbReference type="Proteomes" id="UP000664132">
    <property type="component" value="Unassembled WGS sequence"/>
</dbReference>
<evidence type="ECO:0000256" key="5">
    <source>
        <dbReference type="SAM" id="Phobius"/>
    </source>
</evidence>
<sequence length="702" mass="77011">MKGPISLIVLFVITTPIILTSSDLNGPLAPLGVTYGFLVLNILAILNNYAIVAATDRAWESLPWGPLLRDGQELTTFLALSTSSGMSGWIRILFTSPGVRHRQTAEDRRKRINKREGNPRMWSSGRILFWLLIQFPSLIFMTQVEQRVGYLPTQWEAISGGVGIFNATIAAKKTVNGPLMSTLAINMIRDTLITKATPPISEDCLKDSQCKSYVLPGGLQTVTPYAFETQRGSNVLMFVTRNTPLYQVDFWDAGAAVNWTSQSCHTYGSSNVNTTAIQLCMKQPSRGKILTALRYCSGNVSVNETCHLEESWQTAAAQSTFISIYRRKATVATDRNTGVLLAIQDLSAPQIQNITINDFWEAFDGMFYPFKNATDNSTSGDPGPEETLTKWLAAALQLQPGSLASYLSEPREIIQNIFMMPLYLYNPLIDGSELSPIPSPWDVQPGLPQENYINGSFARAVDHLEISQWTAICYVAVGGFLLLLILLVLALTAGNQAQKASDYPVVDFLALERTSFSSGDAPGKEGVRPGGHDKSDVAEIFVGCAAGDNRAILEASRGPKMEGTCLCGAITVRINDSELFTKRRGHICRCANCKKTAGSAAATNLIIENEKIEIIGEENLKRYEDKNTLSGTPLGRYFCGTCGNPIKSVTPLYEGKSVLKLGIFPKIPTPEWESFSGERQAWEKPLDGTVQYKGKSFGEKME</sequence>
<dbReference type="OrthoDB" id="9985472at2759"/>
<feature type="transmembrane region" description="Helical" evidence="5">
    <location>
        <begin position="127"/>
        <end position="144"/>
    </location>
</feature>
<evidence type="ECO:0000256" key="3">
    <source>
        <dbReference type="ARBA" id="ARBA00022833"/>
    </source>
</evidence>
<keyword evidence="5" id="KW-0472">Membrane</keyword>
<comment type="similarity">
    <text evidence="1">Belongs to the Gfa family.</text>
</comment>
<dbReference type="PANTHER" id="PTHR33337:SF43">
    <property type="entry name" value="CENP-V_GFA DOMAIN-CONTAINING PROTEIN"/>
    <property type="match status" value="1"/>
</dbReference>
<dbReference type="Pfam" id="PF04828">
    <property type="entry name" value="GFA"/>
    <property type="match status" value="1"/>
</dbReference>
<evidence type="ECO:0000313" key="8">
    <source>
        <dbReference type="Proteomes" id="UP000664132"/>
    </source>
</evidence>
<protein>
    <recommendedName>
        <fullName evidence="6">CENP-V/GFA domain-containing protein</fullName>
    </recommendedName>
</protein>
<accession>A0A8H7TD65</accession>
<dbReference type="GO" id="GO:0046872">
    <property type="term" value="F:metal ion binding"/>
    <property type="evidence" value="ECO:0007669"/>
    <property type="project" value="UniProtKB-KW"/>
</dbReference>
<evidence type="ECO:0000256" key="2">
    <source>
        <dbReference type="ARBA" id="ARBA00022723"/>
    </source>
</evidence>
<evidence type="ECO:0000256" key="1">
    <source>
        <dbReference type="ARBA" id="ARBA00005495"/>
    </source>
</evidence>
<reference evidence="7" key="1">
    <citation type="submission" date="2021-02" db="EMBL/GenBank/DDBJ databases">
        <title>Genome sequence Cadophora malorum strain M34.</title>
        <authorList>
            <person name="Stefanovic E."/>
            <person name="Vu D."/>
            <person name="Scully C."/>
            <person name="Dijksterhuis J."/>
            <person name="Roader J."/>
            <person name="Houbraken J."/>
        </authorList>
    </citation>
    <scope>NUCLEOTIDE SEQUENCE</scope>
    <source>
        <strain evidence="7">M34</strain>
    </source>
</reference>
<gene>
    <name evidence="7" type="ORF">IFR04_009919</name>
</gene>
<dbReference type="GO" id="GO:0016846">
    <property type="term" value="F:carbon-sulfur lyase activity"/>
    <property type="evidence" value="ECO:0007669"/>
    <property type="project" value="InterPro"/>
</dbReference>
<dbReference type="Gene3D" id="3.90.1590.10">
    <property type="entry name" value="glutathione-dependent formaldehyde- activating enzyme (gfa)"/>
    <property type="match status" value="1"/>
</dbReference>
<dbReference type="InterPro" id="IPR011057">
    <property type="entry name" value="Mss4-like_sf"/>
</dbReference>
<feature type="domain" description="CENP-V/GFA" evidence="6">
    <location>
        <begin position="561"/>
        <end position="673"/>
    </location>
</feature>
<keyword evidence="5" id="KW-0812">Transmembrane</keyword>
<organism evidence="7 8">
    <name type="scientific">Cadophora malorum</name>
    <dbReference type="NCBI Taxonomy" id="108018"/>
    <lineage>
        <taxon>Eukaryota</taxon>
        <taxon>Fungi</taxon>
        <taxon>Dikarya</taxon>
        <taxon>Ascomycota</taxon>
        <taxon>Pezizomycotina</taxon>
        <taxon>Leotiomycetes</taxon>
        <taxon>Helotiales</taxon>
        <taxon>Ploettnerulaceae</taxon>
        <taxon>Cadophora</taxon>
    </lineage>
</organism>
<dbReference type="EMBL" id="JAFJYH010000169">
    <property type="protein sequence ID" value="KAG4416975.1"/>
    <property type="molecule type" value="Genomic_DNA"/>
</dbReference>
<dbReference type="PANTHER" id="PTHR33337">
    <property type="entry name" value="GFA DOMAIN-CONTAINING PROTEIN"/>
    <property type="match status" value="1"/>
</dbReference>